<accession>A0A975B5C3</accession>
<dbReference type="AlphaFoldDB" id="A0A975B5C3"/>
<reference evidence="1" key="1">
    <citation type="journal article" date="2021" name="Microb. Physiol.">
        <title>Proteogenomic Insights into the Physiology of Marine, Sulfate-Reducing, Filamentous Desulfonema limicola and Desulfonema magnum.</title>
        <authorList>
            <person name="Schnaars V."/>
            <person name="Wohlbrand L."/>
            <person name="Scheve S."/>
            <person name="Hinrichs C."/>
            <person name="Reinhardt R."/>
            <person name="Rabus R."/>
        </authorList>
    </citation>
    <scope>NUCLEOTIDE SEQUENCE</scope>
    <source>
        <strain evidence="1">5ac10</strain>
    </source>
</reference>
<dbReference type="EMBL" id="CP061799">
    <property type="protein sequence ID" value="QTA79029.1"/>
    <property type="molecule type" value="Genomic_DNA"/>
</dbReference>
<proteinExistence type="predicted"/>
<dbReference type="InterPro" id="IPR026349">
    <property type="entry name" value="CHP04255"/>
</dbReference>
<evidence type="ECO:0000313" key="1">
    <source>
        <dbReference type="EMBL" id="QTA79029.1"/>
    </source>
</evidence>
<dbReference type="NCBIfam" id="TIGR04255">
    <property type="entry name" value="sporadTIGR04255"/>
    <property type="match status" value="1"/>
</dbReference>
<evidence type="ECO:0000313" key="2">
    <source>
        <dbReference type="Proteomes" id="UP000663720"/>
    </source>
</evidence>
<gene>
    <name evidence="1" type="ORF">dnl_12760</name>
</gene>
<keyword evidence="2" id="KW-1185">Reference proteome</keyword>
<dbReference type="KEGG" id="dli:dnl_12760"/>
<name>A0A975B5C3_9BACT</name>
<organism evidence="1 2">
    <name type="scientific">Desulfonema limicola</name>
    <dbReference type="NCBI Taxonomy" id="45656"/>
    <lineage>
        <taxon>Bacteria</taxon>
        <taxon>Pseudomonadati</taxon>
        <taxon>Thermodesulfobacteriota</taxon>
        <taxon>Desulfobacteria</taxon>
        <taxon>Desulfobacterales</taxon>
        <taxon>Desulfococcaceae</taxon>
        <taxon>Desulfonema</taxon>
    </lineage>
</organism>
<dbReference type="Proteomes" id="UP000663720">
    <property type="component" value="Chromosome"/>
</dbReference>
<sequence>MKIPEKISPNPIIDFVIDIKFLPKQPPDAVFGLIYNLIQSKFGNIVKLPILQVPDEIRNKDQNLLYQPYYRLTNDQFVLQIGPRILALSAPKYPGWDIVINEAMNIFQAINKIQLFDKINRIGIRYVNFFKENIFENSELSLIMKGKNLSSEKTFFRTEITNNNYKSLIQISNSANINNKLGSVIDIDTSLSDIKSNEDIISQIDSFLSEGHELCKELFFGLIKEDYLLQFNPKYDK</sequence>
<dbReference type="RefSeq" id="WP_207690824.1">
    <property type="nucleotide sequence ID" value="NZ_CP061799.1"/>
</dbReference>
<protein>
    <submittedName>
        <fullName evidence="1">CHP04255</fullName>
    </submittedName>
</protein>